<dbReference type="AlphaFoldDB" id="A0A0R3T3L5"/>
<dbReference type="Gene3D" id="2.10.25.160">
    <property type="entry name" value="Granulin"/>
    <property type="match status" value="6"/>
</dbReference>
<comment type="subcellular location">
    <subcellularLocation>
        <location evidence="1">Secreted</location>
    </subcellularLocation>
</comment>
<evidence type="ECO:0000256" key="3">
    <source>
        <dbReference type="ARBA" id="ARBA00022525"/>
    </source>
</evidence>
<evidence type="ECO:0000259" key="6">
    <source>
        <dbReference type="PROSITE" id="PS00799"/>
    </source>
</evidence>
<gene>
    <name evidence="7" type="ORF">HNAJ_LOCUS1604</name>
</gene>
<evidence type="ECO:0000256" key="2">
    <source>
        <dbReference type="ARBA" id="ARBA00010093"/>
    </source>
</evidence>
<dbReference type="PROSITE" id="PS00799">
    <property type="entry name" value="GRANULINS"/>
    <property type="match status" value="3"/>
</dbReference>
<feature type="signal peptide" evidence="5">
    <location>
        <begin position="1"/>
        <end position="18"/>
    </location>
</feature>
<keyword evidence="5" id="KW-0732">Signal</keyword>
<comment type="similarity">
    <text evidence="2">Belongs to the granulin family.</text>
</comment>
<evidence type="ECO:0000313" key="9">
    <source>
        <dbReference type="WBParaSite" id="HNAJ_0000160501-mRNA-1"/>
    </source>
</evidence>
<organism evidence="9">
    <name type="scientific">Rodentolepis nana</name>
    <name type="common">Dwarf tapeworm</name>
    <name type="synonym">Hymenolepis nana</name>
    <dbReference type="NCBI Taxonomy" id="102285"/>
    <lineage>
        <taxon>Eukaryota</taxon>
        <taxon>Metazoa</taxon>
        <taxon>Spiralia</taxon>
        <taxon>Lophotrochozoa</taxon>
        <taxon>Platyhelminthes</taxon>
        <taxon>Cestoda</taxon>
        <taxon>Eucestoda</taxon>
        <taxon>Cyclophyllidea</taxon>
        <taxon>Hymenolepididae</taxon>
        <taxon>Rodentolepis</taxon>
    </lineage>
</organism>
<dbReference type="GO" id="GO:0005576">
    <property type="term" value="C:extracellular region"/>
    <property type="evidence" value="ECO:0007669"/>
    <property type="project" value="UniProtKB-SubCell"/>
</dbReference>
<dbReference type="STRING" id="102285.A0A0R3T3L5"/>
<reference evidence="9" key="1">
    <citation type="submission" date="2017-02" db="UniProtKB">
        <authorList>
            <consortium name="WormBaseParasite"/>
        </authorList>
    </citation>
    <scope>IDENTIFICATION</scope>
</reference>
<keyword evidence="4" id="KW-1015">Disulfide bond</keyword>
<dbReference type="EMBL" id="UZAE01000645">
    <property type="protein sequence ID" value="VDN97463.1"/>
    <property type="molecule type" value="Genomic_DNA"/>
</dbReference>
<evidence type="ECO:0000256" key="4">
    <source>
        <dbReference type="ARBA" id="ARBA00023157"/>
    </source>
</evidence>
<keyword evidence="8" id="KW-1185">Reference proteome</keyword>
<reference evidence="7 8" key="2">
    <citation type="submission" date="2018-11" db="EMBL/GenBank/DDBJ databases">
        <authorList>
            <consortium name="Pathogen Informatics"/>
        </authorList>
    </citation>
    <scope>NUCLEOTIDE SEQUENCE [LARGE SCALE GENOMIC DNA]</scope>
</reference>
<feature type="domain" description="Granulins" evidence="6">
    <location>
        <begin position="311"/>
        <end position="324"/>
    </location>
</feature>
<feature type="domain" description="Granulins" evidence="6">
    <location>
        <begin position="161"/>
        <end position="174"/>
    </location>
</feature>
<keyword evidence="3" id="KW-0964">Secreted</keyword>
<dbReference type="PANTHER" id="PTHR12274:SF3">
    <property type="entry name" value="PROGRANULIN"/>
    <property type="match status" value="1"/>
</dbReference>
<feature type="domain" description="Granulins" evidence="6">
    <location>
        <begin position="95"/>
        <end position="108"/>
    </location>
</feature>
<dbReference type="SMART" id="SM00277">
    <property type="entry name" value="GRAN"/>
    <property type="match status" value="6"/>
</dbReference>
<evidence type="ECO:0000313" key="8">
    <source>
        <dbReference type="Proteomes" id="UP000278807"/>
    </source>
</evidence>
<dbReference type="SUPFAM" id="SSF57277">
    <property type="entry name" value="Granulin repeat"/>
    <property type="match status" value="1"/>
</dbReference>
<evidence type="ECO:0000256" key="1">
    <source>
        <dbReference type="ARBA" id="ARBA00004613"/>
    </source>
</evidence>
<accession>A0A0R3T3L5</accession>
<dbReference type="OrthoDB" id="5854875at2759"/>
<dbReference type="InterPro" id="IPR039036">
    <property type="entry name" value="Granulin_fam"/>
</dbReference>
<name>A0A0R3T3L5_RODNA</name>
<dbReference type="InterPro" id="IPR000118">
    <property type="entry name" value="Granulin"/>
</dbReference>
<protein>
    <submittedName>
        <fullName evidence="9">Granulin</fullName>
    </submittedName>
</protein>
<dbReference type="InterPro" id="IPR037277">
    <property type="entry name" value="Granulin_sf"/>
</dbReference>
<sequence length="424" mass="45188">MWFLVWLWIIPFDNFALAALECSQLCASGTCCKSTDNKLLCCPFSNGICCASANKCCPSGTQCQSDGFCSKARSGVFSLLNFFAKSSPQQQGVCCEDGKHCCPAEYKCDVATRSCRLSLSSIFKSSRNCPLSDSDCSDDESCCILKDGSKGCCPYPKADCCADGAHCCPEGTVCNSDSSSCIPKRGAWVNPFKSSPKLLGRKSVVCPGGKLACNKGSTCCKSAAGDDSSYSCCPHENAVYCGDGIHRCPEGYKCDLRNGGSCVRASAEITKKSIGGNKCNDGQTVCPDDSTCCSLSDGTYGCCPLPNALCCEDKLHCCPNGYKCDVAHKRCIHTKINWLTVPISKKLVPYTAYGEVKKSDCKPNWTSCSANGRTGCCPLKDAICCSDGLHCCLKGSTCLDNGICLVDIKTHDSHKTYARAARLL</sequence>
<dbReference type="Pfam" id="PF00396">
    <property type="entry name" value="Granulin"/>
    <property type="match status" value="6"/>
</dbReference>
<dbReference type="WBParaSite" id="HNAJ_0000160501-mRNA-1">
    <property type="protein sequence ID" value="HNAJ_0000160501-mRNA-1"/>
    <property type="gene ID" value="HNAJ_0000160501"/>
</dbReference>
<dbReference type="Proteomes" id="UP000278807">
    <property type="component" value="Unassembled WGS sequence"/>
</dbReference>
<feature type="chain" id="PRO_5043131648" evidence="5">
    <location>
        <begin position="19"/>
        <end position="424"/>
    </location>
</feature>
<evidence type="ECO:0000256" key="5">
    <source>
        <dbReference type="SAM" id="SignalP"/>
    </source>
</evidence>
<proteinExistence type="inferred from homology"/>
<dbReference type="PANTHER" id="PTHR12274">
    <property type="entry name" value="GRANULIN"/>
    <property type="match status" value="1"/>
</dbReference>
<evidence type="ECO:0000313" key="7">
    <source>
        <dbReference type="EMBL" id="VDN97463.1"/>
    </source>
</evidence>